<name>A0A7S7AGC3_9GAMM</name>
<dbReference type="Gene3D" id="3.40.50.2000">
    <property type="entry name" value="Glycogen Phosphorylase B"/>
    <property type="match status" value="2"/>
</dbReference>
<protein>
    <submittedName>
        <fullName evidence="3">Glycosyltransferase family 1 protein</fullName>
    </submittedName>
</protein>
<dbReference type="RefSeq" id="WP_180045223.1">
    <property type="nucleotide sequence ID" value="NZ_CP048659.1"/>
</dbReference>
<dbReference type="CDD" id="cd03814">
    <property type="entry name" value="GT4-like"/>
    <property type="match status" value="1"/>
</dbReference>
<reference evidence="3 4" key="1">
    <citation type="submission" date="2020-02" db="EMBL/GenBank/DDBJ databases">
        <title>Tigecycline-resistant Acinetobacter species from pigs and migratory birds.</title>
        <authorList>
            <person name="Chen C."/>
            <person name="Sun J."/>
            <person name="Liao X.-P."/>
            <person name="Liu Y.-H."/>
        </authorList>
    </citation>
    <scope>NUCLEOTIDE SEQUENCE [LARGE SCALE GENOMIC DNA]</scope>
    <source>
        <strain evidence="3 4">YH12207_T</strain>
    </source>
</reference>
<gene>
    <name evidence="3" type="ORF">G0028_03235</name>
</gene>
<dbReference type="SUPFAM" id="SSF53756">
    <property type="entry name" value="UDP-Glycosyltransferase/glycogen phosphorylase"/>
    <property type="match status" value="1"/>
</dbReference>
<evidence type="ECO:0000259" key="2">
    <source>
        <dbReference type="Pfam" id="PF13439"/>
    </source>
</evidence>
<proteinExistence type="predicted"/>
<evidence type="ECO:0000313" key="4">
    <source>
        <dbReference type="Proteomes" id="UP000593966"/>
    </source>
</evidence>
<dbReference type="GO" id="GO:0016757">
    <property type="term" value="F:glycosyltransferase activity"/>
    <property type="evidence" value="ECO:0007669"/>
    <property type="project" value="InterPro"/>
</dbReference>
<dbReference type="Pfam" id="PF13439">
    <property type="entry name" value="Glyco_transf_4"/>
    <property type="match status" value="1"/>
</dbReference>
<evidence type="ECO:0000259" key="1">
    <source>
        <dbReference type="Pfam" id="PF00534"/>
    </source>
</evidence>
<organism evidence="3 4">
    <name type="scientific">Acinetobacter piscicola</name>
    <dbReference type="NCBI Taxonomy" id="2006115"/>
    <lineage>
        <taxon>Bacteria</taxon>
        <taxon>Pseudomonadati</taxon>
        <taxon>Pseudomonadota</taxon>
        <taxon>Gammaproteobacteria</taxon>
        <taxon>Moraxellales</taxon>
        <taxon>Moraxellaceae</taxon>
        <taxon>Acinetobacter</taxon>
    </lineage>
</organism>
<dbReference type="Proteomes" id="UP000593966">
    <property type="component" value="Chromosome"/>
</dbReference>
<sequence length="429" mass="48862">MTKTYAETLLYKQQEFPDYFKFYLKKNKNPTHISENLNTLQKLVRPRLKIVIVTETWPPEINGVAMSLMQLCKGLQKQGHKILLIRPKQKHVCYEFSPNKECLVTAQAVPKYPDMRFGWPQYLKVSQAISDFVPDIIHIVTEGPLGFTALHAAKAKRIPVSSGFHSPFQEFSRFFDLAFLVKPVQHYLKWFHNNTQLTCVPSVDTEKALRQFGVTCPMQVVGRGVDVEKFSAKHRSEKLRRMWGVDQDTTVLLYVGRLSPEKEINVLIDAYAAMRNCRNKKVKLVIVGDGPDRKRLQQMLAAEHIIFTGNLSGQQLAEAYASADVFVFASQVETFGNVVLEAMASGLAIVAYNYASTQLYVKHQQTGWICPLGATDQFIQNILRLPNNSILHDMGQHAMRDVQNIGWQQAVQQFEQALYQVTQDQVLVT</sequence>
<feature type="domain" description="Glycosyltransferase subfamily 4-like N-terminal" evidence="2">
    <location>
        <begin position="61"/>
        <end position="229"/>
    </location>
</feature>
<keyword evidence="4" id="KW-1185">Reference proteome</keyword>
<dbReference type="InterPro" id="IPR001296">
    <property type="entry name" value="Glyco_trans_1"/>
</dbReference>
<dbReference type="InterPro" id="IPR050194">
    <property type="entry name" value="Glycosyltransferase_grp1"/>
</dbReference>
<evidence type="ECO:0000313" key="3">
    <source>
        <dbReference type="EMBL" id="QOW44992.1"/>
    </source>
</evidence>
<dbReference type="AlphaFoldDB" id="A0A7S7AGC3"/>
<dbReference type="InterPro" id="IPR028098">
    <property type="entry name" value="Glyco_trans_4-like_N"/>
</dbReference>
<accession>A0A7S7AGC3</accession>
<feature type="domain" description="Glycosyl transferase family 1" evidence="1">
    <location>
        <begin position="237"/>
        <end position="391"/>
    </location>
</feature>
<keyword evidence="3" id="KW-0808">Transferase</keyword>
<dbReference type="PANTHER" id="PTHR45947:SF3">
    <property type="entry name" value="SULFOQUINOVOSYL TRANSFERASE SQD2"/>
    <property type="match status" value="1"/>
</dbReference>
<dbReference type="EMBL" id="CP048659">
    <property type="protein sequence ID" value="QOW44992.1"/>
    <property type="molecule type" value="Genomic_DNA"/>
</dbReference>
<dbReference type="PANTHER" id="PTHR45947">
    <property type="entry name" value="SULFOQUINOVOSYL TRANSFERASE SQD2"/>
    <property type="match status" value="1"/>
</dbReference>
<dbReference type="Pfam" id="PF00534">
    <property type="entry name" value="Glycos_transf_1"/>
    <property type="match status" value="1"/>
</dbReference>